<organism evidence="2 3">
    <name type="scientific">Plakobranchus ocellatus</name>
    <dbReference type="NCBI Taxonomy" id="259542"/>
    <lineage>
        <taxon>Eukaryota</taxon>
        <taxon>Metazoa</taxon>
        <taxon>Spiralia</taxon>
        <taxon>Lophotrochozoa</taxon>
        <taxon>Mollusca</taxon>
        <taxon>Gastropoda</taxon>
        <taxon>Heterobranchia</taxon>
        <taxon>Euthyneura</taxon>
        <taxon>Panpulmonata</taxon>
        <taxon>Sacoglossa</taxon>
        <taxon>Placobranchoidea</taxon>
        <taxon>Plakobranchidae</taxon>
        <taxon>Plakobranchus</taxon>
    </lineage>
</organism>
<reference evidence="2 3" key="1">
    <citation type="journal article" date="2021" name="Elife">
        <title>Chloroplast acquisition without the gene transfer in kleptoplastic sea slugs, Plakobranchus ocellatus.</title>
        <authorList>
            <person name="Maeda T."/>
            <person name="Takahashi S."/>
            <person name="Yoshida T."/>
            <person name="Shimamura S."/>
            <person name="Takaki Y."/>
            <person name="Nagai Y."/>
            <person name="Toyoda A."/>
            <person name="Suzuki Y."/>
            <person name="Arimoto A."/>
            <person name="Ishii H."/>
            <person name="Satoh N."/>
            <person name="Nishiyama T."/>
            <person name="Hasebe M."/>
            <person name="Maruyama T."/>
            <person name="Minagawa J."/>
            <person name="Obokata J."/>
            <person name="Shigenobu S."/>
        </authorList>
    </citation>
    <scope>NUCLEOTIDE SEQUENCE [LARGE SCALE GENOMIC DNA]</scope>
</reference>
<evidence type="ECO:0000256" key="1">
    <source>
        <dbReference type="SAM" id="MobiDB-lite"/>
    </source>
</evidence>
<proteinExistence type="predicted"/>
<dbReference type="EMBL" id="BLXT01001848">
    <property type="protein sequence ID" value="GFN88525.1"/>
    <property type="molecule type" value="Genomic_DNA"/>
</dbReference>
<feature type="compositionally biased region" description="Basic and acidic residues" evidence="1">
    <location>
        <begin position="196"/>
        <end position="207"/>
    </location>
</feature>
<protein>
    <submittedName>
        <fullName evidence="2">Uncharacterized protein</fullName>
    </submittedName>
</protein>
<feature type="compositionally biased region" description="Acidic residues" evidence="1">
    <location>
        <begin position="146"/>
        <end position="155"/>
    </location>
</feature>
<dbReference type="Proteomes" id="UP000735302">
    <property type="component" value="Unassembled WGS sequence"/>
</dbReference>
<comment type="caution">
    <text evidence="2">The sequence shown here is derived from an EMBL/GenBank/DDBJ whole genome shotgun (WGS) entry which is preliminary data.</text>
</comment>
<accession>A0AAV3Z1T3</accession>
<keyword evidence="3" id="KW-1185">Reference proteome</keyword>
<feature type="compositionally biased region" description="Acidic residues" evidence="1">
    <location>
        <begin position="222"/>
        <end position="236"/>
    </location>
</feature>
<name>A0AAV3Z1T3_9GAST</name>
<evidence type="ECO:0000313" key="3">
    <source>
        <dbReference type="Proteomes" id="UP000735302"/>
    </source>
</evidence>
<dbReference type="AlphaFoldDB" id="A0AAV3Z1T3"/>
<feature type="region of interest" description="Disordered" evidence="1">
    <location>
        <begin position="186"/>
        <end position="236"/>
    </location>
</feature>
<sequence>MHSILPQTFNFFRLLSNLQLKNAHSACKYAKASYIRCKIIFEQPVTGPELGNQVMAGSDVLRQQGNTHPTKHHVVAVIQWDANFHGVDKSETLFNRRQSELGFFVFYPPTNKPDNLRNNTAFVVRVATITRPYKSNPGTHYHGNEGGDDNDDEGGDEVVKVIMMMKVNSRVDVRSIINPKSSFCYNDNGDNEGDVGDERNYENYNDRGDDDENNYLDGDGTGNDDDDDDNENNDADECANKLDDYYAEVVMMMKVVTIIILAMFS</sequence>
<evidence type="ECO:0000313" key="2">
    <source>
        <dbReference type="EMBL" id="GFN88525.1"/>
    </source>
</evidence>
<feature type="region of interest" description="Disordered" evidence="1">
    <location>
        <begin position="133"/>
        <end position="155"/>
    </location>
</feature>
<gene>
    <name evidence="2" type="ORF">PoB_001503100</name>
</gene>